<dbReference type="EMBL" id="JPRI01000007">
    <property type="protein sequence ID" value="KFF24837.1"/>
    <property type="molecule type" value="Genomic_DNA"/>
</dbReference>
<sequence length="136" mass="15401">MKKLILSALFFCSTFFFSQKNQSYAVISYSSICCGTPTSKPVMDYLKQFEDSNRLNTFEVITQTGLGKEGEHNFYIGIDALDKKQKSTFFKGLQSVIDSQNKNRRKNSDGFVGFDPAVTVHKADLTKFKNLIISKK</sequence>
<organism evidence="2 3">
    <name type="scientific">Chryseobacterium vrystaatense</name>
    <dbReference type="NCBI Taxonomy" id="307480"/>
    <lineage>
        <taxon>Bacteria</taxon>
        <taxon>Pseudomonadati</taxon>
        <taxon>Bacteroidota</taxon>
        <taxon>Flavobacteriia</taxon>
        <taxon>Flavobacteriales</taxon>
        <taxon>Weeksellaceae</taxon>
        <taxon>Chryseobacterium group</taxon>
        <taxon>Chryseobacterium</taxon>
    </lineage>
</organism>
<gene>
    <name evidence="2" type="ORF">IW16_18060</name>
</gene>
<dbReference type="Proteomes" id="UP000028719">
    <property type="component" value="Unassembled WGS sequence"/>
</dbReference>
<evidence type="ECO:0000256" key="1">
    <source>
        <dbReference type="SAM" id="SignalP"/>
    </source>
</evidence>
<feature type="chain" id="PRO_5045916877" evidence="1">
    <location>
        <begin position="19"/>
        <end position="136"/>
    </location>
</feature>
<evidence type="ECO:0000313" key="2">
    <source>
        <dbReference type="EMBL" id="KFF24837.1"/>
    </source>
</evidence>
<accession>A0ABR4UJC3</accession>
<evidence type="ECO:0000313" key="3">
    <source>
        <dbReference type="Proteomes" id="UP000028719"/>
    </source>
</evidence>
<keyword evidence="1" id="KW-0732">Signal</keyword>
<protein>
    <submittedName>
        <fullName evidence="2">Uncharacterized protein</fullName>
    </submittedName>
</protein>
<name>A0ABR4UJC3_9FLAO</name>
<keyword evidence="3" id="KW-1185">Reference proteome</keyword>
<proteinExistence type="predicted"/>
<reference evidence="2 3" key="1">
    <citation type="submission" date="2014-07" db="EMBL/GenBank/DDBJ databases">
        <title>Genome of Chryseobacterium vrystaatense LMG 22846.</title>
        <authorList>
            <person name="Pipes S.E."/>
            <person name="Stropko S.J."/>
            <person name="Newman J.D."/>
        </authorList>
    </citation>
    <scope>NUCLEOTIDE SEQUENCE [LARGE SCALE GENOMIC DNA]</scope>
    <source>
        <strain evidence="2 3">LMG 22846</strain>
    </source>
</reference>
<dbReference type="RefSeq" id="WP_034747218.1">
    <property type="nucleotide sequence ID" value="NZ_JPRI01000007.1"/>
</dbReference>
<feature type="signal peptide" evidence="1">
    <location>
        <begin position="1"/>
        <end position="18"/>
    </location>
</feature>
<comment type="caution">
    <text evidence="2">The sequence shown here is derived from an EMBL/GenBank/DDBJ whole genome shotgun (WGS) entry which is preliminary data.</text>
</comment>